<feature type="domain" description="Smf/DprA SLOG" evidence="2">
    <location>
        <begin position="6"/>
        <end position="215"/>
    </location>
</feature>
<proteinExistence type="inferred from homology"/>
<name>A0A1F5BUA5_9BACT</name>
<dbReference type="InterPro" id="IPR041614">
    <property type="entry name" value="DprA_WH"/>
</dbReference>
<feature type="domain" description="DprA winged helix" evidence="3">
    <location>
        <begin position="228"/>
        <end position="278"/>
    </location>
</feature>
<dbReference type="Gene3D" id="1.10.10.10">
    <property type="entry name" value="Winged helix-like DNA-binding domain superfamily/Winged helix DNA-binding domain"/>
    <property type="match status" value="1"/>
</dbReference>
<dbReference type="GO" id="GO:0009294">
    <property type="term" value="P:DNA-mediated transformation"/>
    <property type="evidence" value="ECO:0007669"/>
    <property type="project" value="InterPro"/>
</dbReference>
<dbReference type="EMBL" id="MEYS01000002">
    <property type="protein sequence ID" value="OGD34179.1"/>
    <property type="molecule type" value="Genomic_DNA"/>
</dbReference>
<gene>
    <name evidence="4" type="ORF">A2988_01730</name>
</gene>
<dbReference type="Gene3D" id="3.40.50.450">
    <property type="match status" value="1"/>
</dbReference>
<evidence type="ECO:0000256" key="1">
    <source>
        <dbReference type="ARBA" id="ARBA00006525"/>
    </source>
</evidence>
<dbReference type="SUPFAM" id="SSF102405">
    <property type="entry name" value="MCP/YpsA-like"/>
    <property type="match status" value="1"/>
</dbReference>
<protein>
    <submittedName>
        <fullName evidence="4">DNA protecting protein DprA</fullName>
    </submittedName>
</protein>
<evidence type="ECO:0000259" key="3">
    <source>
        <dbReference type="Pfam" id="PF17782"/>
    </source>
</evidence>
<dbReference type="InterPro" id="IPR036388">
    <property type="entry name" value="WH-like_DNA-bd_sf"/>
</dbReference>
<dbReference type="NCBIfam" id="TIGR00732">
    <property type="entry name" value="dprA"/>
    <property type="match status" value="1"/>
</dbReference>
<dbReference type="Pfam" id="PF02481">
    <property type="entry name" value="DNA_processg_A"/>
    <property type="match status" value="1"/>
</dbReference>
<dbReference type="Proteomes" id="UP000176650">
    <property type="component" value="Unassembled WGS sequence"/>
</dbReference>
<evidence type="ECO:0000313" key="5">
    <source>
        <dbReference type="Proteomes" id="UP000176650"/>
    </source>
</evidence>
<dbReference type="PANTHER" id="PTHR43022">
    <property type="entry name" value="PROTEIN SMF"/>
    <property type="match status" value="1"/>
</dbReference>
<dbReference type="Pfam" id="PF17782">
    <property type="entry name" value="WHD_DprA"/>
    <property type="match status" value="1"/>
</dbReference>
<dbReference type="STRING" id="1797298.A2988_01730"/>
<dbReference type="PANTHER" id="PTHR43022:SF1">
    <property type="entry name" value="PROTEIN SMF"/>
    <property type="match status" value="1"/>
</dbReference>
<organism evidence="4 5">
    <name type="scientific">Candidatus Azambacteria bacterium RIFCSPLOWO2_01_FULL_46_25</name>
    <dbReference type="NCBI Taxonomy" id="1797298"/>
    <lineage>
        <taxon>Bacteria</taxon>
        <taxon>Candidatus Azamiibacteriota</taxon>
    </lineage>
</organism>
<accession>A0A1F5BUA5</accession>
<reference evidence="4 5" key="1">
    <citation type="journal article" date="2016" name="Nat. Commun.">
        <title>Thousands of microbial genomes shed light on interconnected biogeochemical processes in an aquifer system.</title>
        <authorList>
            <person name="Anantharaman K."/>
            <person name="Brown C.T."/>
            <person name="Hug L.A."/>
            <person name="Sharon I."/>
            <person name="Castelle C.J."/>
            <person name="Probst A.J."/>
            <person name="Thomas B.C."/>
            <person name="Singh A."/>
            <person name="Wilkins M.J."/>
            <person name="Karaoz U."/>
            <person name="Brodie E.L."/>
            <person name="Williams K.H."/>
            <person name="Hubbard S.S."/>
            <person name="Banfield J.F."/>
        </authorList>
    </citation>
    <scope>NUCLEOTIDE SEQUENCE [LARGE SCALE GENOMIC DNA]</scope>
</reference>
<comment type="similarity">
    <text evidence="1">Belongs to the DprA/Smf family.</text>
</comment>
<sequence>MEITQIGINDANYPERLRNIHEPPKKLFVRGALAPQDDIAIAIVGSRKCTTYGKQAAYDLARELAGMGVTIISGMALGIDGEAHKGALDAGGRTIAVLGTGVDKQSIYPHTHQSLAERIVKQGAVLSEFESLTPAYPSNFPQRNRIISALSLGVVIVEANEKSGSLITANFALEQGKDVFAVPGPIYSANSTGTNKLIQQGAKLTLNAQDILDELGIEPIRQTTTQGNEDIPEEQRLILTLIREESASTDTIIVKTKLPSSLVLQAITMLELQRKIRRIGANTYGIKN</sequence>
<evidence type="ECO:0000313" key="4">
    <source>
        <dbReference type="EMBL" id="OGD34179.1"/>
    </source>
</evidence>
<comment type="caution">
    <text evidence="4">The sequence shown here is derived from an EMBL/GenBank/DDBJ whole genome shotgun (WGS) entry which is preliminary data.</text>
</comment>
<dbReference type="AlphaFoldDB" id="A0A1F5BUA5"/>
<evidence type="ECO:0000259" key="2">
    <source>
        <dbReference type="Pfam" id="PF02481"/>
    </source>
</evidence>
<dbReference type="InterPro" id="IPR003488">
    <property type="entry name" value="DprA"/>
</dbReference>
<dbReference type="InterPro" id="IPR057666">
    <property type="entry name" value="DrpA_SLOG"/>
</dbReference>